<dbReference type="Proteomes" id="UP000038045">
    <property type="component" value="Unplaced"/>
</dbReference>
<reference evidence="3" key="1">
    <citation type="submission" date="2017-02" db="UniProtKB">
        <authorList>
            <consortium name="WormBaseParasite"/>
        </authorList>
    </citation>
    <scope>IDENTIFICATION</scope>
</reference>
<protein>
    <submittedName>
        <fullName evidence="3">Transcriptional regulator, AcrR family</fullName>
    </submittedName>
</protein>
<evidence type="ECO:0000313" key="2">
    <source>
        <dbReference type="Proteomes" id="UP000038045"/>
    </source>
</evidence>
<name>A0A0N5A115_PARTI</name>
<dbReference type="AlphaFoldDB" id="A0A0N5A115"/>
<sequence length="189" mass="19790">NRQSRPAGRHGGGAVGHPRRDRGGRRAGVRGAAPAAGRDAAGLFDAQPELRRPVPAHRGPGRTGAGLDGLAGRRHAAGVGHARLDLSGLRRQGADQTPLGRRGGEAPATASGRSDRHRLRRPGDGRLRLHPLAAARDACADALYAGHPGHRPRLPVQGAGMPRLRRQLRYHQASDAGRAVETHPVAGGR</sequence>
<feature type="region of interest" description="Disordered" evidence="1">
    <location>
        <begin position="1"/>
        <end position="70"/>
    </location>
</feature>
<feature type="region of interest" description="Disordered" evidence="1">
    <location>
        <begin position="85"/>
        <end position="125"/>
    </location>
</feature>
<accession>A0A0N5A115</accession>
<organism evidence="2 3">
    <name type="scientific">Parastrongyloides trichosuri</name>
    <name type="common">Possum-specific nematode worm</name>
    <dbReference type="NCBI Taxonomy" id="131310"/>
    <lineage>
        <taxon>Eukaryota</taxon>
        <taxon>Metazoa</taxon>
        <taxon>Ecdysozoa</taxon>
        <taxon>Nematoda</taxon>
        <taxon>Chromadorea</taxon>
        <taxon>Rhabditida</taxon>
        <taxon>Tylenchina</taxon>
        <taxon>Panagrolaimomorpha</taxon>
        <taxon>Strongyloidoidea</taxon>
        <taxon>Strongyloididae</taxon>
        <taxon>Parastrongyloides</taxon>
    </lineage>
</organism>
<dbReference type="WBParaSite" id="PTRK_0001529700.1">
    <property type="protein sequence ID" value="PTRK_0001529700.1"/>
    <property type="gene ID" value="PTRK_0001529700"/>
</dbReference>
<feature type="compositionally biased region" description="Basic residues" evidence="1">
    <location>
        <begin position="17"/>
        <end position="28"/>
    </location>
</feature>
<keyword evidence="2" id="KW-1185">Reference proteome</keyword>
<evidence type="ECO:0000313" key="3">
    <source>
        <dbReference type="WBParaSite" id="PTRK_0001529700.1"/>
    </source>
</evidence>
<feature type="compositionally biased region" description="Low complexity" evidence="1">
    <location>
        <begin position="29"/>
        <end position="42"/>
    </location>
</feature>
<evidence type="ECO:0000256" key="1">
    <source>
        <dbReference type="SAM" id="MobiDB-lite"/>
    </source>
</evidence>
<proteinExistence type="predicted"/>